<reference evidence="4 5" key="1">
    <citation type="journal article" date="2020" name="Nat. Food">
        <title>A phased Vanilla planifolia genome enables genetic improvement of flavour and production.</title>
        <authorList>
            <person name="Hasing T."/>
            <person name="Tang H."/>
            <person name="Brym M."/>
            <person name="Khazi F."/>
            <person name="Huang T."/>
            <person name="Chambers A.H."/>
        </authorList>
    </citation>
    <scope>NUCLEOTIDE SEQUENCE [LARGE SCALE GENOMIC DNA]</scope>
    <source>
        <tissue evidence="2">Leaf</tissue>
    </source>
</reference>
<feature type="compositionally biased region" description="Gly residues" evidence="1">
    <location>
        <begin position="1"/>
        <end position="10"/>
    </location>
</feature>
<proteinExistence type="predicted"/>
<name>A0A835P4S4_VANPL</name>
<sequence>MRPGKNGGGSSAHQERWRKASAQRGLMDVNCTGLPTMCGSRKVVGFATRLPARCAALGGSMGRYLPEGRGFSTRGGERWRESIMGLLSS</sequence>
<evidence type="ECO:0000256" key="1">
    <source>
        <dbReference type="SAM" id="MobiDB-lite"/>
    </source>
</evidence>
<dbReference type="EMBL" id="JADCNM010000570">
    <property type="protein sequence ID" value="KAG0446524.1"/>
    <property type="molecule type" value="Genomic_DNA"/>
</dbReference>
<dbReference type="Proteomes" id="UP000639772">
    <property type="component" value="Unassembled WGS sequence"/>
</dbReference>
<gene>
    <name evidence="3" type="ORF">HPP92_028788</name>
    <name evidence="2" type="ORF">HPP92_028799</name>
</gene>
<dbReference type="Proteomes" id="UP000636800">
    <property type="component" value="Unassembled WGS sequence"/>
</dbReference>
<keyword evidence="4" id="KW-1185">Reference proteome</keyword>
<dbReference type="EMBL" id="JADCNL010000569">
    <property type="protein sequence ID" value="KAG0446530.1"/>
    <property type="molecule type" value="Genomic_DNA"/>
</dbReference>
<evidence type="ECO:0000313" key="4">
    <source>
        <dbReference type="Proteomes" id="UP000636800"/>
    </source>
</evidence>
<dbReference type="AlphaFoldDB" id="A0A835P4S4"/>
<comment type="caution">
    <text evidence="2">The sequence shown here is derived from an EMBL/GenBank/DDBJ whole genome shotgun (WGS) entry which is preliminary data.</text>
</comment>
<organism evidence="2 5">
    <name type="scientific">Vanilla planifolia</name>
    <name type="common">Vanilla</name>
    <dbReference type="NCBI Taxonomy" id="51239"/>
    <lineage>
        <taxon>Eukaryota</taxon>
        <taxon>Viridiplantae</taxon>
        <taxon>Streptophyta</taxon>
        <taxon>Embryophyta</taxon>
        <taxon>Tracheophyta</taxon>
        <taxon>Spermatophyta</taxon>
        <taxon>Magnoliopsida</taxon>
        <taxon>Liliopsida</taxon>
        <taxon>Asparagales</taxon>
        <taxon>Orchidaceae</taxon>
        <taxon>Vanilloideae</taxon>
        <taxon>Vanilleae</taxon>
        <taxon>Vanilla</taxon>
    </lineage>
</organism>
<evidence type="ECO:0000313" key="3">
    <source>
        <dbReference type="EMBL" id="KAG0446530.1"/>
    </source>
</evidence>
<accession>A0A835P4S4</accession>
<protein>
    <submittedName>
        <fullName evidence="2">Uncharacterized protein</fullName>
    </submittedName>
</protein>
<evidence type="ECO:0000313" key="5">
    <source>
        <dbReference type="Proteomes" id="UP000639772"/>
    </source>
</evidence>
<feature type="region of interest" description="Disordered" evidence="1">
    <location>
        <begin position="1"/>
        <end position="21"/>
    </location>
</feature>
<evidence type="ECO:0000313" key="2">
    <source>
        <dbReference type="EMBL" id="KAG0446524.1"/>
    </source>
</evidence>